<dbReference type="GO" id="GO:0016887">
    <property type="term" value="F:ATP hydrolysis activity"/>
    <property type="evidence" value="ECO:0007669"/>
    <property type="project" value="InterPro"/>
</dbReference>
<dbReference type="FunFam" id="3.40.50.300:FF:000001">
    <property type="entry name" value="ATP-dependent zinc metalloprotease FtsH"/>
    <property type="match status" value="1"/>
</dbReference>
<dbReference type="PANTHER" id="PTHR43655">
    <property type="entry name" value="ATP-DEPENDENT PROTEASE"/>
    <property type="match status" value="1"/>
</dbReference>
<dbReference type="Pfam" id="PF06480">
    <property type="entry name" value="FtsH_ext"/>
    <property type="match status" value="1"/>
</dbReference>
<dbReference type="PROSITE" id="PS00674">
    <property type="entry name" value="AAA"/>
    <property type="match status" value="1"/>
</dbReference>
<keyword evidence="11 18" id="KW-0067">ATP-binding</keyword>
<dbReference type="AlphaFoldDB" id="A0A1E4RVX1"/>
<dbReference type="CDD" id="cd19501">
    <property type="entry name" value="RecA-like_FtsH"/>
    <property type="match status" value="1"/>
</dbReference>
<evidence type="ECO:0000256" key="9">
    <source>
        <dbReference type="ARBA" id="ARBA00022801"/>
    </source>
</evidence>
<comment type="subcellular location">
    <subcellularLocation>
        <location evidence="2">Mitochondrion membrane</location>
        <topology evidence="2">Multi-pass membrane protein</topology>
    </subcellularLocation>
</comment>
<dbReference type="FunFam" id="1.20.58.760:FF:000003">
    <property type="entry name" value="AFG3-like AAA ATPase 2"/>
    <property type="match status" value="1"/>
</dbReference>
<dbReference type="Gene3D" id="3.40.1690.20">
    <property type="match status" value="1"/>
</dbReference>
<dbReference type="GO" id="GO:0097002">
    <property type="term" value="C:mitochondrial inner boundary membrane"/>
    <property type="evidence" value="ECO:0007669"/>
    <property type="project" value="UniProtKB-ARBA"/>
</dbReference>
<dbReference type="Pfam" id="PF17862">
    <property type="entry name" value="AAA_lid_3"/>
    <property type="match status" value="1"/>
</dbReference>
<evidence type="ECO:0000259" key="20">
    <source>
        <dbReference type="SMART" id="SM00382"/>
    </source>
</evidence>
<dbReference type="InterPro" id="IPR003959">
    <property type="entry name" value="ATPase_AAA_core"/>
</dbReference>
<dbReference type="InterPro" id="IPR000642">
    <property type="entry name" value="Peptidase_M41"/>
</dbReference>
<keyword evidence="5" id="KW-0645">Protease</keyword>
<evidence type="ECO:0000256" key="3">
    <source>
        <dbReference type="ARBA" id="ARBA00010044"/>
    </source>
</evidence>
<keyword evidence="10" id="KW-0862">Zinc</keyword>
<comment type="similarity">
    <text evidence="3">In the C-terminal section; belongs to the peptidase M41 family.</text>
</comment>
<evidence type="ECO:0000256" key="10">
    <source>
        <dbReference type="ARBA" id="ARBA00022833"/>
    </source>
</evidence>
<evidence type="ECO:0000256" key="4">
    <source>
        <dbReference type="ARBA" id="ARBA00010550"/>
    </source>
</evidence>
<dbReference type="InterPro" id="IPR005936">
    <property type="entry name" value="FtsH"/>
</dbReference>
<dbReference type="SUPFAM" id="SSF140990">
    <property type="entry name" value="FtsH protease domain-like"/>
    <property type="match status" value="1"/>
</dbReference>
<dbReference type="PANTHER" id="PTHR43655:SF14">
    <property type="entry name" value="MITOCHONDRIAL RESPIRATORY CHAIN COMPLEXES ASSEMBLY PROTEIN YTA12"/>
    <property type="match status" value="1"/>
</dbReference>
<proteinExistence type="inferred from homology"/>
<comment type="similarity">
    <text evidence="18">Belongs to the AAA ATPase family.</text>
</comment>
<evidence type="ECO:0000256" key="15">
    <source>
        <dbReference type="ARBA" id="ARBA00023136"/>
    </source>
</evidence>
<name>A0A1E4RVX1_CYBJN</name>
<dbReference type="SMART" id="SM00382">
    <property type="entry name" value="AAA"/>
    <property type="match status" value="1"/>
</dbReference>
<comment type="catalytic activity">
    <reaction evidence="16">
        <text>ATP + H2O = ADP + phosphate + H(+)</text>
        <dbReference type="Rhea" id="RHEA:13065"/>
        <dbReference type="ChEBI" id="CHEBI:15377"/>
        <dbReference type="ChEBI" id="CHEBI:15378"/>
        <dbReference type="ChEBI" id="CHEBI:30616"/>
        <dbReference type="ChEBI" id="CHEBI:43474"/>
        <dbReference type="ChEBI" id="CHEBI:456216"/>
    </reaction>
    <physiologicalReaction direction="left-to-right" evidence="16">
        <dbReference type="Rhea" id="RHEA:13066"/>
    </physiologicalReaction>
</comment>
<evidence type="ECO:0000256" key="8">
    <source>
        <dbReference type="ARBA" id="ARBA00022741"/>
    </source>
</evidence>
<comment type="subunit">
    <text evidence="17">Component of the 850 kDa m-AAA protease complex, a heterohexamer composed of YTA12/RCA1 and YTA10/AFG3. Associates with the prohibitin complex, composed of PHB1 and PHB2, inhibiting the activity of the m-AAA protease complex.</text>
</comment>
<dbReference type="Gene3D" id="1.10.8.60">
    <property type="match status" value="1"/>
</dbReference>
<dbReference type="RefSeq" id="XP_020068471.1">
    <property type="nucleotide sequence ID" value="XM_020213004.1"/>
</dbReference>
<dbReference type="NCBIfam" id="TIGR01241">
    <property type="entry name" value="FtsH_fam"/>
    <property type="match status" value="1"/>
</dbReference>
<dbReference type="OrthoDB" id="1413014at2759"/>
<dbReference type="GO" id="GO:0004222">
    <property type="term" value="F:metalloendopeptidase activity"/>
    <property type="evidence" value="ECO:0007669"/>
    <property type="project" value="InterPro"/>
</dbReference>
<evidence type="ECO:0000256" key="5">
    <source>
        <dbReference type="ARBA" id="ARBA00022670"/>
    </source>
</evidence>
<comment type="cofactor">
    <cofactor evidence="1">
        <name>Zn(2+)</name>
        <dbReference type="ChEBI" id="CHEBI:29105"/>
    </cofactor>
</comment>
<dbReference type="OMA" id="ARQKGNF"/>
<evidence type="ECO:0000313" key="21">
    <source>
        <dbReference type="EMBL" id="ODV71432.1"/>
    </source>
</evidence>
<dbReference type="GO" id="GO:0004176">
    <property type="term" value="F:ATP-dependent peptidase activity"/>
    <property type="evidence" value="ECO:0007669"/>
    <property type="project" value="InterPro"/>
</dbReference>
<keyword evidence="15 19" id="KW-0472">Membrane</keyword>
<keyword evidence="7" id="KW-0479">Metal-binding</keyword>
<dbReference type="GO" id="GO:0008270">
    <property type="term" value="F:zinc ion binding"/>
    <property type="evidence" value="ECO:0007669"/>
    <property type="project" value="InterPro"/>
</dbReference>
<evidence type="ECO:0000256" key="1">
    <source>
        <dbReference type="ARBA" id="ARBA00001947"/>
    </source>
</evidence>
<dbReference type="Gene3D" id="3.40.50.300">
    <property type="entry name" value="P-loop containing nucleotide triphosphate hydrolases"/>
    <property type="match status" value="1"/>
</dbReference>
<evidence type="ECO:0000256" key="19">
    <source>
        <dbReference type="SAM" id="Phobius"/>
    </source>
</evidence>
<dbReference type="STRING" id="983966.A0A1E4RVX1"/>
<dbReference type="GO" id="GO:0006465">
    <property type="term" value="P:signal peptide processing"/>
    <property type="evidence" value="ECO:0007669"/>
    <property type="project" value="UniProtKB-ARBA"/>
</dbReference>
<keyword evidence="22" id="KW-1185">Reference proteome</keyword>
<evidence type="ECO:0000256" key="13">
    <source>
        <dbReference type="ARBA" id="ARBA00023049"/>
    </source>
</evidence>
<feature type="transmembrane region" description="Helical" evidence="19">
    <location>
        <begin position="33"/>
        <end position="51"/>
    </location>
</feature>
<dbReference type="Proteomes" id="UP000094389">
    <property type="component" value="Unassembled WGS sequence"/>
</dbReference>
<dbReference type="GO" id="GO:0005745">
    <property type="term" value="C:m-AAA complex"/>
    <property type="evidence" value="ECO:0007669"/>
    <property type="project" value="TreeGrafter"/>
</dbReference>
<dbReference type="GO" id="GO:0034982">
    <property type="term" value="P:mitochondrial protein processing"/>
    <property type="evidence" value="ECO:0007669"/>
    <property type="project" value="TreeGrafter"/>
</dbReference>
<evidence type="ECO:0000256" key="7">
    <source>
        <dbReference type="ARBA" id="ARBA00022723"/>
    </source>
</evidence>
<dbReference type="GeneID" id="30987400"/>
<keyword evidence="9" id="KW-0378">Hydrolase</keyword>
<dbReference type="InterPro" id="IPR037219">
    <property type="entry name" value="Peptidase_M41-like"/>
</dbReference>
<evidence type="ECO:0000256" key="14">
    <source>
        <dbReference type="ARBA" id="ARBA00023128"/>
    </source>
</evidence>
<dbReference type="HAMAP" id="MF_01458">
    <property type="entry name" value="FtsH"/>
    <property type="match status" value="1"/>
</dbReference>
<dbReference type="SUPFAM" id="SSF52540">
    <property type="entry name" value="P-loop containing nucleoside triphosphate hydrolases"/>
    <property type="match status" value="1"/>
</dbReference>
<reference evidence="21 22" key="1">
    <citation type="journal article" date="2016" name="Proc. Natl. Acad. Sci. U.S.A.">
        <title>Comparative genomics of biotechnologically important yeasts.</title>
        <authorList>
            <person name="Riley R."/>
            <person name="Haridas S."/>
            <person name="Wolfe K.H."/>
            <person name="Lopes M.R."/>
            <person name="Hittinger C.T."/>
            <person name="Goeker M."/>
            <person name="Salamov A.A."/>
            <person name="Wisecaver J.H."/>
            <person name="Long T.M."/>
            <person name="Calvey C.H."/>
            <person name="Aerts A.L."/>
            <person name="Barry K.W."/>
            <person name="Choi C."/>
            <person name="Clum A."/>
            <person name="Coughlan A.Y."/>
            <person name="Deshpande S."/>
            <person name="Douglass A.P."/>
            <person name="Hanson S.J."/>
            <person name="Klenk H.-P."/>
            <person name="LaButti K.M."/>
            <person name="Lapidus A."/>
            <person name="Lindquist E.A."/>
            <person name="Lipzen A.M."/>
            <person name="Meier-Kolthoff J.P."/>
            <person name="Ohm R.A."/>
            <person name="Otillar R.P."/>
            <person name="Pangilinan J.L."/>
            <person name="Peng Y."/>
            <person name="Rokas A."/>
            <person name="Rosa C.A."/>
            <person name="Scheuner C."/>
            <person name="Sibirny A.A."/>
            <person name="Slot J.C."/>
            <person name="Stielow J.B."/>
            <person name="Sun H."/>
            <person name="Kurtzman C.P."/>
            <person name="Blackwell M."/>
            <person name="Grigoriev I.V."/>
            <person name="Jeffries T.W."/>
        </authorList>
    </citation>
    <scope>NUCLEOTIDE SEQUENCE [LARGE SCALE GENOMIC DNA]</scope>
    <source>
        <strain evidence="22">ATCC 18201 / CBS 1600 / BCRC 20928 / JCM 3617 / NBRC 0987 / NRRL Y-1542</strain>
    </source>
</reference>
<evidence type="ECO:0000256" key="11">
    <source>
        <dbReference type="ARBA" id="ARBA00022840"/>
    </source>
</evidence>
<dbReference type="InterPro" id="IPR003960">
    <property type="entry name" value="ATPase_AAA_CS"/>
</dbReference>
<dbReference type="Pfam" id="PF00004">
    <property type="entry name" value="AAA"/>
    <property type="match status" value="1"/>
</dbReference>
<evidence type="ECO:0000256" key="18">
    <source>
        <dbReference type="RuleBase" id="RU003651"/>
    </source>
</evidence>
<keyword evidence="8 18" id="KW-0547">Nucleotide-binding</keyword>
<dbReference type="Gene3D" id="1.20.58.760">
    <property type="entry name" value="Peptidase M41"/>
    <property type="match status" value="1"/>
</dbReference>
<dbReference type="InterPro" id="IPR003593">
    <property type="entry name" value="AAA+_ATPase"/>
</dbReference>
<keyword evidence="14" id="KW-0496">Mitochondrion</keyword>
<dbReference type="FunFam" id="1.10.8.60:FF:000019">
    <property type="entry name" value="AFG3-like AAA ATPase 2"/>
    <property type="match status" value="1"/>
</dbReference>
<organism evidence="21 22">
    <name type="scientific">Cyberlindnera jadinii (strain ATCC 18201 / CBS 1600 / BCRC 20928 / JCM 3617 / NBRC 0987 / NRRL Y-1542)</name>
    <name type="common">Torula yeast</name>
    <name type="synonym">Candida utilis</name>
    <dbReference type="NCBI Taxonomy" id="983966"/>
    <lineage>
        <taxon>Eukaryota</taxon>
        <taxon>Fungi</taxon>
        <taxon>Dikarya</taxon>
        <taxon>Ascomycota</taxon>
        <taxon>Saccharomycotina</taxon>
        <taxon>Saccharomycetes</taxon>
        <taxon>Phaffomycetales</taxon>
        <taxon>Phaffomycetaceae</taxon>
        <taxon>Cyberlindnera</taxon>
    </lineage>
</organism>
<evidence type="ECO:0000256" key="6">
    <source>
        <dbReference type="ARBA" id="ARBA00022692"/>
    </source>
</evidence>
<accession>A0A1E4RVX1</accession>
<feature type="domain" description="AAA+ ATPase" evidence="20">
    <location>
        <begin position="231"/>
        <end position="371"/>
    </location>
</feature>
<keyword evidence="13" id="KW-0482">Metalloprotease</keyword>
<sequence length="671" mass="74017">MKKAEDELANGNKRFIKDDSDPKNRVYAFRVDPLEILVFMGVAIFMGYYLTSSDGSHEITFQEFRTNFLDKGFVQKLIVVNKSLVRVVLNDNGKQSLGGQNYYYFTLGSLDQFEHKLSKAQDENGVADDFRIPVVYAQEGHFLRSMFQFLPTLLMLAGLFWLTKRSTQGAGGAGGGIFGVGKSQAKKFNQDTDVKVKFKDVAGMEEAKEEVMEFVSFLKNPEKYEKLGGKIPRGAILSGPPGTGKTLLAKATAGEAGVPFYSVSGSEFVEMFVGVGASRVRDLFKTARENAPSIVFIDEIDAIGKARTKGNFSGANDERETTLNQLLVEMDGFQSSDHVVVLAGTNRPDVLDPALLRPGRFDRHIQIDKPELEGRKQIYGVHLQGIKLAISKDSPEFQDLCGKLAALTPGFSGADIANVVNEAALIAARHDDPEVVLHHFEQAIERVIAGLEKKSKLLSPHEKKVVAYHEAGHAICGWYLEFADPLLKVSIIPRGQGALGYAQYLPPDIYLLSVDQLSDKMTMALGGRISEELHFDSVTSGASDDFKKVTNIANNMVVRLGMSPKIGPLALERKDDSDMTKPFSEETATIIDSEVYRIVNECADRCRNLLKEKADEVEKVAQLLLKKEVLTRNDMIELLGPRPFKEKNEAFEKYLDPKNDPSGSPSSAPAS</sequence>
<keyword evidence="12 19" id="KW-1133">Transmembrane helix</keyword>
<dbReference type="EMBL" id="KV453941">
    <property type="protein sequence ID" value="ODV71432.1"/>
    <property type="molecule type" value="Genomic_DNA"/>
</dbReference>
<evidence type="ECO:0000256" key="16">
    <source>
        <dbReference type="ARBA" id="ARBA00048778"/>
    </source>
</evidence>
<evidence type="ECO:0000313" key="22">
    <source>
        <dbReference type="Proteomes" id="UP000094389"/>
    </source>
</evidence>
<dbReference type="InterPro" id="IPR050928">
    <property type="entry name" value="ATP-dep_Zn_Metalloprotease"/>
</dbReference>
<dbReference type="GO" id="GO:0030163">
    <property type="term" value="P:protein catabolic process"/>
    <property type="evidence" value="ECO:0007669"/>
    <property type="project" value="UniProtKB-ARBA"/>
</dbReference>
<dbReference type="Pfam" id="PF01434">
    <property type="entry name" value="Peptidase_M41"/>
    <property type="match status" value="1"/>
</dbReference>
<dbReference type="GO" id="GO:0065003">
    <property type="term" value="P:protein-containing complex assembly"/>
    <property type="evidence" value="ECO:0007669"/>
    <property type="project" value="UniProtKB-ARBA"/>
</dbReference>
<comment type="similarity">
    <text evidence="4">In the N-terminal section; belongs to the AAA ATPase family.</text>
</comment>
<evidence type="ECO:0000256" key="12">
    <source>
        <dbReference type="ARBA" id="ARBA00022989"/>
    </source>
</evidence>
<gene>
    <name evidence="21" type="ORF">CYBJADRAFT_131617</name>
</gene>
<dbReference type="GO" id="GO:0140567">
    <property type="term" value="F:membrane protein dislocase activity"/>
    <property type="evidence" value="ECO:0007669"/>
    <property type="project" value="UniProtKB-ARBA"/>
</dbReference>
<dbReference type="GO" id="GO:0005524">
    <property type="term" value="F:ATP binding"/>
    <property type="evidence" value="ECO:0007669"/>
    <property type="project" value="UniProtKB-KW"/>
</dbReference>
<dbReference type="InterPro" id="IPR041569">
    <property type="entry name" value="AAA_lid_3"/>
</dbReference>
<keyword evidence="6 19" id="KW-0812">Transmembrane</keyword>
<evidence type="ECO:0000256" key="17">
    <source>
        <dbReference type="ARBA" id="ARBA00065348"/>
    </source>
</evidence>
<dbReference type="InterPro" id="IPR027417">
    <property type="entry name" value="P-loop_NTPase"/>
</dbReference>
<evidence type="ECO:0000256" key="2">
    <source>
        <dbReference type="ARBA" id="ARBA00004225"/>
    </source>
</evidence>
<protein>
    <submittedName>
        <fullName evidence="21">ATP-dependent metallopeptidase Hfl</fullName>
    </submittedName>
</protein>
<dbReference type="InterPro" id="IPR011546">
    <property type="entry name" value="Pept_M41_FtsH_extracell"/>
</dbReference>